<organism evidence="2 3">
    <name type="scientific">Methylobacterium indicum</name>
    <dbReference type="NCBI Taxonomy" id="1775910"/>
    <lineage>
        <taxon>Bacteria</taxon>
        <taxon>Pseudomonadati</taxon>
        <taxon>Pseudomonadota</taxon>
        <taxon>Alphaproteobacteria</taxon>
        <taxon>Hyphomicrobiales</taxon>
        <taxon>Methylobacteriaceae</taxon>
        <taxon>Methylobacterium</taxon>
    </lineage>
</organism>
<gene>
    <name evidence="2" type="ORF">mvi_65730</name>
</gene>
<feature type="region of interest" description="Disordered" evidence="1">
    <location>
        <begin position="88"/>
        <end position="109"/>
    </location>
</feature>
<evidence type="ECO:0000256" key="1">
    <source>
        <dbReference type="SAM" id="MobiDB-lite"/>
    </source>
</evidence>
<protein>
    <submittedName>
        <fullName evidence="2">Uncharacterized protein</fullName>
    </submittedName>
</protein>
<sequence>MFKVEVGLSTLWVWTQSAGVQVLEGRHPVDCDDARNMSEKFFMKNEELLCCHHFEIKTGTDAGTQDVYLVWVCNDYKYLVDFLNTPAGEKYKNKTGEIPPPSLPGPKIR</sequence>
<keyword evidence="2" id="KW-0614">Plasmid</keyword>
<evidence type="ECO:0000313" key="3">
    <source>
        <dbReference type="Proteomes" id="UP000663508"/>
    </source>
</evidence>
<reference evidence="2" key="1">
    <citation type="submission" date="2020-11" db="EMBL/GenBank/DDBJ databases">
        <title>Complete genome sequence of a novel pathogenic Methylobacterium strain isolated from rice in Vietnam.</title>
        <authorList>
            <person name="Lai K."/>
            <person name="Okazaki S."/>
            <person name="Higashi K."/>
            <person name="Mori H."/>
            <person name="Toyoda A."/>
            <person name="Kurokawa K."/>
        </authorList>
    </citation>
    <scope>NUCLEOTIDE SEQUENCE</scope>
    <source>
        <strain evidence="2">VL1</strain>
        <plasmid evidence="2">pVL1_6</plasmid>
    </source>
</reference>
<feature type="compositionally biased region" description="Pro residues" evidence="1">
    <location>
        <begin position="98"/>
        <end position="109"/>
    </location>
</feature>
<geneLocation type="plasmid" evidence="2 3">
    <name>pVL1_6</name>
</geneLocation>
<accession>A0A8H9C9G1</accession>
<name>A0A8H9C9G1_9HYPH</name>
<dbReference type="Proteomes" id="UP000663508">
    <property type="component" value="Plasmid pVL1_6"/>
</dbReference>
<dbReference type="EMBL" id="AP024151">
    <property type="protein sequence ID" value="BCM88112.1"/>
    <property type="molecule type" value="Genomic_DNA"/>
</dbReference>
<dbReference type="AlphaFoldDB" id="A0A8H9C9G1"/>
<dbReference type="KEGG" id="mind:mvi_65730"/>
<evidence type="ECO:0000313" key="2">
    <source>
        <dbReference type="EMBL" id="BCM88112.1"/>
    </source>
</evidence>
<proteinExistence type="predicted"/>